<feature type="domain" description="Calcineurin-like phosphoesterase" evidence="1">
    <location>
        <begin position="8"/>
        <end position="231"/>
    </location>
</feature>
<sequence>MPTTTRTLWAVSDLHIAAPGNRDIVAQYVQPRHPRDWLIVAGDVAEDEDTVIGVLRGLADLFDTVIWVPGNHELYAREDSPRHGRATYDYLVENCRRIGVLTPEDPFLTFAGHTIVPMFTLYDHSWRTPGSTPEEAIAAAEKKGVVLTDHYAIAPWEDVPLWCRERLKYTVQRLSHVSGPTVLINHWPLVREAMAHVRLQEIGLWSGTRHTQHWPRRYNSAKVVYGHLHIPVEIFVDNVTHVEVSLGYPHERTRMLPPRLQQGRWPYPVLTEEVTR</sequence>
<evidence type="ECO:0000313" key="3">
    <source>
        <dbReference type="Proteomes" id="UP000326711"/>
    </source>
</evidence>
<proteinExistence type="predicted"/>
<accession>A0A5J6Z815</accession>
<dbReference type="AlphaFoldDB" id="A0A5J6Z815"/>
<reference evidence="3" key="1">
    <citation type="submission" date="2019-10" db="EMBL/GenBank/DDBJ databases">
        <title>Complete genome sequence of Corynebacterium urogenitalis DSM 108747, isolated from the genital tract of a cow.</title>
        <authorList>
            <person name="Ruckert C."/>
            <person name="Ballas P."/>
            <person name="Wagener K."/>
            <person name="Drillich M."/>
            <person name="Kaempfer P."/>
            <person name="Busse H.-J."/>
            <person name="Ehling-Schulz M."/>
        </authorList>
    </citation>
    <scope>NUCLEOTIDE SEQUENCE [LARGE SCALE GENOMIC DNA]</scope>
    <source>
        <strain evidence="3">LMM 1652</strain>
    </source>
</reference>
<dbReference type="GO" id="GO:0016787">
    <property type="term" value="F:hydrolase activity"/>
    <property type="evidence" value="ECO:0007669"/>
    <property type="project" value="InterPro"/>
</dbReference>
<dbReference type="InterPro" id="IPR029052">
    <property type="entry name" value="Metallo-depent_PP-like"/>
</dbReference>
<dbReference type="Pfam" id="PF00149">
    <property type="entry name" value="Metallophos"/>
    <property type="match status" value="1"/>
</dbReference>
<dbReference type="PANTHER" id="PTHR36492">
    <property type="match status" value="1"/>
</dbReference>
<protein>
    <submittedName>
        <fullName evidence="2">Calcineurin-like phosphoesterase</fullName>
    </submittedName>
</protein>
<keyword evidence="3" id="KW-1185">Reference proteome</keyword>
<dbReference type="SUPFAM" id="SSF56300">
    <property type="entry name" value="Metallo-dependent phosphatases"/>
    <property type="match status" value="1"/>
</dbReference>
<dbReference type="KEGG" id="cuo:CUROG_05840"/>
<gene>
    <name evidence="2" type="ORF">CUROG_05840</name>
</gene>
<dbReference type="EMBL" id="CP045032">
    <property type="protein sequence ID" value="QFQ02531.1"/>
    <property type="molecule type" value="Genomic_DNA"/>
</dbReference>
<dbReference type="InterPro" id="IPR052963">
    <property type="entry name" value="Pantetheine_PDE"/>
</dbReference>
<evidence type="ECO:0000259" key="1">
    <source>
        <dbReference type="Pfam" id="PF00149"/>
    </source>
</evidence>
<dbReference type="InterPro" id="IPR004843">
    <property type="entry name" value="Calcineurin-like_PHP"/>
</dbReference>
<dbReference type="PANTHER" id="PTHR36492:SF2">
    <property type="entry name" value="[ACYL-CARRIER-PROTEIN] PHOSPHODIESTERASE PPTH"/>
    <property type="match status" value="1"/>
</dbReference>
<dbReference type="RefSeq" id="WP_151902881.1">
    <property type="nucleotide sequence ID" value="NZ_CP045032.1"/>
</dbReference>
<organism evidence="2 3">
    <name type="scientific">Corynebacterium urogenitale</name>
    <dbReference type="NCBI Taxonomy" id="2487892"/>
    <lineage>
        <taxon>Bacteria</taxon>
        <taxon>Bacillati</taxon>
        <taxon>Actinomycetota</taxon>
        <taxon>Actinomycetes</taxon>
        <taxon>Mycobacteriales</taxon>
        <taxon>Corynebacteriaceae</taxon>
        <taxon>Corynebacterium</taxon>
    </lineage>
</organism>
<dbReference type="CDD" id="cd00838">
    <property type="entry name" value="MPP_superfamily"/>
    <property type="match status" value="1"/>
</dbReference>
<name>A0A5J6Z815_9CORY</name>
<evidence type="ECO:0000313" key="2">
    <source>
        <dbReference type="EMBL" id="QFQ02531.1"/>
    </source>
</evidence>
<dbReference type="Gene3D" id="3.60.21.10">
    <property type="match status" value="1"/>
</dbReference>
<dbReference type="OrthoDB" id="9013891at2"/>
<dbReference type="Proteomes" id="UP000326711">
    <property type="component" value="Chromosome"/>
</dbReference>